<accession>A5DV34</accession>
<dbReference type="OMA" id="DSKHEVN"/>
<dbReference type="FunCoup" id="A5DV34">
    <property type="interactions" value="317"/>
</dbReference>
<feature type="region of interest" description="Disordered" evidence="1">
    <location>
        <begin position="270"/>
        <end position="290"/>
    </location>
</feature>
<feature type="compositionally biased region" description="Basic residues" evidence="1">
    <location>
        <begin position="21"/>
        <end position="31"/>
    </location>
</feature>
<evidence type="ECO:0000256" key="1">
    <source>
        <dbReference type="SAM" id="MobiDB-lite"/>
    </source>
</evidence>
<evidence type="ECO:0000313" key="3">
    <source>
        <dbReference type="Proteomes" id="UP000001996"/>
    </source>
</evidence>
<dbReference type="EMBL" id="CH981524">
    <property type="protein sequence ID" value="EDK43042.1"/>
    <property type="molecule type" value="Genomic_DNA"/>
</dbReference>
<proteinExistence type="predicted"/>
<feature type="compositionally biased region" description="Polar residues" evidence="1">
    <location>
        <begin position="416"/>
        <end position="437"/>
    </location>
</feature>
<feature type="region of interest" description="Disordered" evidence="1">
    <location>
        <begin position="416"/>
        <end position="446"/>
    </location>
</feature>
<reference evidence="2 3" key="1">
    <citation type="journal article" date="2009" name="Nature">
        <title>Evolution of pathogenicity and sexual reproduction in eight Candida genomes.</title>
        <authorList>
            <person name="Butler G."/>
            <person name="Rasmussen M.D."/>
            <person name="Lin M.F."/>
            <person name="Santos M.A."/>
            <person name="Sakthikumar S."/>
            <person name="Munro C.A."/>
            <person name="Rheinbay E."/>
            <person name="Grabherr M."/>
            <person name="Forche A."/>
            <person name="Reedy J.L."/>
            <person name="Agrafioti I."/>
            <person name="Arnaud M.B."/>
            <person name="Bates S."/>
            <person name="Brown A.J."/>
            <person name="Brunke S."/>
            <person name="Costanzo M.C."/>
            <person name="Fitzpatrick D.A."/>
            <person name="de Groot P.W."/>
            <person name="Harris D."/>
            <person name="Hoyer L.L."/>
            <person name="Hube B."/>
            <person name="Klis F.M."/>
            <person name="Kodira C."/>
            <person name="Lennard N."/>
            <person name="Logue M.E."/>
            <person name="Martin R."/>
            <person name="Neiman A.M."/>
            <person name="Nikolaou E."/>
            <person name="Quail M.A."/>
            <person name="Quinn J."/>
            <person name="Santos M.C."/>
            <person name="Schmitzberger F.F."/>
            <person name="Sherlock G."/>
            <person name="Shah P."/>
            <person name="Silverstein K.A."/>
            <person name="Skrzypek M.S."/>
            <person name="Soll D."/>
            <person name="Staggs R."/>
            <person name="Stansfield I."/>
            <person name="Stumpf M.P."/>
            <person name="Sudbery P.E."/>
            <person name="Srikantha T."/>
            <person name="Zeng Q."/>
            <person name="Berman J."/>
            <person name="Berriman M."/>
            <person name="Heitman J."/>
            <person name="Gow N.A."/>
            <person name="Lorenz M.C."/>
            <person name="Birren B.W."/>
            <person name="Kellis M."/>
            <person name="Cuomo C.A."/>
        </authorList>
    </citation>
    <scope>NUCLEOTIDE SEQUENCE [LARGE SCALE GENOMIC DNA]</scope>
    <source>
        <strain evidence="3">ATCC 11503 / BCRC 21390 / CBS 2605 / JCM 1781 / NBRC 1676 / NRRL YB-4239</strain>
    </source>
</reference>
<dbReference type="Proteomes" id="UP000001996">
    <property type="component" value="Unassembled WGS sequence"/>
</dbReference>
<evidence type="ECO:0000313" key="2">
    <source>
        <dbReference type="EMBL" id="EDK43042.1"/>
    </source>
</evidence>
<dbReference type="AlphaFoldDB" id="A5DV34"/>
<dbReference type="VEuPathDB" id="FungiDB:LELG_01220"/>
<feature type="region of interest" description="Disordered" evidence="1">
    <location>
        <begin position="1"/>
        <end position="36"/>
    </location>
</feature>
<protein>
    <submittedName>
        <fullName evidence="2">Uncharacterized protein</fullName>
    </submittedName>
</protein>
<keyword evidence="3" id="KW-1185">Reference proteome</keyword>
<organism evidence="2 3">
    <name type="scientific">Lodderomyces elongisporus (strain ATCC 11503 / CBS 2605 / JCM 1781 / NBRC 1676 / NRRL YB-4239)</name>
    <name type="common">Yeast</name>
    <name type="synonym">Saccharomyces elongisporus</name>
    <dbReference type="NCBI Taxonomy" id="379508"/>
    <lineage>
        <taxon>Eukaryota</taxon>
        <taxon>Fungi</taxon>
        <taxon>Dikarya</taxon>
        <taxon>Ascomycota</taxon>
        <taxon>Saccharomycotina</taxon>
        <taxon>Pichiomycetes</taxon>
        <taxon>Debaryomycetaceae</taxon>
        <taxon>Candida/Lodderomyces clade</taxon>
        <taxon>Lodderomyces</taxon>
    </lineage>
</organism>
<dbReference type="OrthoDB" id="5354116at2759"/>
<name>A5DV34_LODEL</name>
<dbReference type="STRING" id="379508.A5DV34"/>
<dbReference type="eggNOG" id="ENOG502QQT5">
    <property type="taxonomic scope" value="Eukaryota"/>
</dbReference>
<dbReference type="HOGENOM" id="CLU_043834_0_0_1"/>
<dbReference type="InParanoid" id="A5DV34"/>
<dbReference type="KEGG" id="lel:PVL30_001189"/>
<sequence>MQKIEEKQDPQNLGNIYDPNHHHHHHLHSNHQHLNQLQIARQKVQPLFTSVLNKSSLDQTPTLIKEPYGVAKVVPSVKDTRTNSTLESLSPITGVIPSPLEQPTNILHDFFHPTWYTVAMPTWLTYKAIALQPKNVSYYQKDGLNELPQLSILQQPGNASASVSVSASASASAAVAATTVATTGPIWGSGNNFRSFAPQVDTRASIVADKIKSNIWLSHIGNAAIERLKAQFVNEVPRVESQSKNIQLATKTAEGTDNQLESTAIKDDVETKGNMEHDNQEGESEKKMESIEGDSKHEVNLANLIKWDPTSVDELEYLKSHKKDLLSPQKLQKLISISLLKMNALRQERYFKSDVRNPLPPDRQEIQLYKRVQELILLAVRLYKVNPGDFSFKFSQRIPVLVSEYSGVLPGVAPNKVSSGSNTLHSGRSSGRGPNSTRGKKARYQH</sequence>
<gene>
    <name evidence="2" type="ORF">LELG_01220</name>
</gene>
<dbReference type="GeneID" id="5235663"/>